<dbReference type="AlphaFoldDB" id="A0A2Y9BHV4"/>
<protein>
    <submittedName>
        <fullName evidence="1">ABC-type nitrate/sulfonate/bicarbonate transport system substrate-binding protein</fullName>
    </submittedName>
</protein>
<dbReference type="Pfam" id="PF13379">
    <property type="entry name" value="NMT1_2"/>
    <property type="match status" value="1"/>
</dbReference>
<accession>A0A2Y9BHV4</accession>
<evidence type="ECO:0000313" key="1">
    <source>
        <dbReference type="EMBL" id="PWJ23665.1"/>
    </source>
</evidence>
<keyword evidence="2" id="KW-1185">Reference proteome</keyword>
<dbReference type="RefSeq" id="WP_109732847.1">
    <property type="nucleotide sequence ID" value="NZ_BAAACK010000005.1"/>
</dbReference>
<sequence>MKRKVLLLGSVILAIGIFACGRNVTDDMDRQGRPADKEELAELRVAVQQYYISSPVGYIMEHGLDEEFGLKLVPVEYPSGAEQIVDIEKDKYDVATTGAAFLYPLVENKGVVIGEHIRSTGGDAVYARNSSRILDVKGFNPTYPQVYGDLDTVKGCRILMKSNTTQQYLGMKWLESIGVKKGSVKLAYGDFQDTYNRFLDGEGDAVVLSAPYSYMALKEGFKKVADTESLHTEIYEVILATKKAHEEKRESLVRFMECLLYANEILEADSREKAASGESWYLKQGQSVSKDILEMECKDKILVTRKNYDIEKFGDFEIKYAEYMAAIGNIPPLGLPNVDKNVDRELFREAFETQNRGN</sequence>
<dbReference type="Gene3D" id="3.40.190.10">
    <property type="entry name" value="Periplasmic binding protein-like II"/>
    <property type="match status" value="1"/>
</dbReference>
<proteinExistence type="predicted"/>
<dbReference type="Proteomes" id="UP000245845">
    <property type="component" value="Unassembled WGS sequence"/>
</dbReference>
<dbReference type="SUPFAM" id="SSF53850">
    <property type="entry name" value="Periplasmic binding protein-like II"/>
    <property type="match status" value="1"/>
</dbReference>
<dbReference type="EMBL" id="QGDL01000013">
    <property type="protein sequence ID" value="PWJ23665.1"/>
    <property type="molecule type" value="Genomic_DNA"/>
</dbReference>
<name>A0A2Y9BHV4_9FIRM</name>
<dbReference type="OrthoDB" id="2054296at2"/>
<comment type="caution">
    <text evidence="1">The sequence shown here is derived from an EMBL/GenBank/DDBJ whole genome shotgun (WGS) entry which is preliminary data.</text>
</comment>
<dbReference type="PROSITE" id="PS51257">
    <property type="entry name" value="PROKAR_LIPOPROTEIN"/>
    <property type="match status" value="1"/>
</dbReference>
<reference evidence="1 2" key="1">
    <citation type="submission" date="2018-05" db="EMBL/GenBank/DDBJ databases">
        <title>The Hungate 1000. A catalogue of reference genomes from the rumen microbiome.</title>
        <authorList>
            <person name="Kelly W."/>
        </authorList>
    </citation>
    <scope>NUCLEOTIDE SEQUENCE [LARGE SCALE GENOMIC DNA]</scope>
    <source>
        <strain evidence="1 2">NLAE-zl-C242</strain>
    </source>
</reference>
<gene>
    <name evidence="1" type="ORF">A8806_11398</name>
</gene>
<organism evidence="1 2">
    <name type="scientific">Faecalicatena orotica</name>
    <dbReference type="NCBI Taxonomy" id="1544"/>
    <lineage>
        <taxon>Bacteria</taxon>
        <taxon>Bacillati</taxon>
        <taxon>Bacillota</taxon>
        <taxon>Clostridia</taxon>
        <taxon>Lachnospirales</taxon>
        <taxon>Lachnospiraceae</taxon>
        <taxon>Faecalicatena</taxon>
    </lineage>
</organism>
<dbReference type="PANTHER" id="PTHR30024">
    <property type="entry name" value="ALIPHATIC SULFONATES-BINDING PROTEIN-RELATED"/>
    <property type="match status" value="1"/>
</dbReference>
<evidence type="ECO:0000313" key="2">
    <source>
        <dbReference type="Proteomes" id="UP000245845"/>
    </source>
</evidence>